<sequence>MQVAAYESRHVWRYLSAEQKLAASLSLDRYCKPTEFYNYLKDRATEHPRFLQRCLDYKIKAKNKKRVLMTVSLAWEMDETRSLFPLCISLGKEEPNEGPTGYCLQQYKREKSRTIWVGKANDSLMEGESKPIHISTGFETFGAARKPPPRRRQKRRHEGSSSSSLSHIIWQRGTVAFEYRYYHDRLHEIEVTENFTCAESEEYPFVSVSLKNPNWIPPQWVDPRLDTFLYCAKKPKRRRLDTIFHGRNDTDEVISDAELPTGDTQQLENVGSNPVVDGPDCVPSVSDSDNGSRAMQQVEHEEVSNAISHPRSSISDHDDRTLAIPEVDHEEVSNAILHPISTISDRENGTLVVLDADHEETSNTILHNGQEHVPLISAHDDGTRAMLEVDHEEVSNAILHACQEHVPSMSDHDDRTRAMVVVDHEEASNAIVLHTGQDCVPSTSDPDGGTRAMLQDNHEGDSSAIVLHTGQDCVPPISDPDDGTRAMQEDDHEGDSNAIMLHPGPDSVPSIPEHAQGTTSVPQVEEEERLLIEIFDPRLYVLDLFSILGKQKALFYLHSGKFAYASIRVYNRKCSVPHCNQMLMNFINISLTLFFSKHFSLARWKKRKFYHSHKYQDEDSEDEINEGAQEIEDRRKLACLKATEDEKRFVYMWTSFIKKQRVLADGHVNWACEAFTKYHCAEFAESPALAW</sequence>
<dbReference type="InterPro" id="IPR056068">
    <property type="entry name" value="EMF2-like_DUF7651"/>
</dbReference>
<dbReference type="InterPro" id="IPR019135">
    <property type="entry name" value="Polycomb_protein_VEFS-Box"/>
</dbReference>
<keyword evidence="4" id="KW-0862">Zinc</keyword>
<dbReference type="CDD" id="cd21553">
    <property type="entry name" value="VEFS-box_EMF2-like"/>
    <property type="match status" value="1"/>
</dbReference>
<dbReference type="GO" id="GO:0005634">
    <property type="term" value="C:nucleus"/>
    <property type="evidence" value="ECO:0007669"/>
    <property type="project" value="TreeGrafter"/>
</dbReference>
<keyword evidence="6" id="KW-0804">Transcription</keyword>
<feature type="compositionally biased region" description="Basic residues" evidence="7">
    <location>
        <begin position="147"/>
        <end position="157"/>
    </location>
</feature>
<keyword evidence="3" id="KW-0863">Zinc-finger</keyword>
<feature type="domain" description="Polycomb protein VEFS-Box" evidence="8">
    <location>
        <begin position="602"/>
        <end position="691"/>
    </location>
</feature>
<evidence type="ECO:0000256" key="1">
    <source>
        <dbReference type="ARBA" id="ARBA00007416"/>
    </source>
</evidence>
<dbReference type="GO" id="GO:0031490">
    <property type="term" value="F:chromatin DNA binding"/>
    <property type="evidence" value="ECO:0007669"/>
    <property type="project" value="TreeGrafter"/>
</dbReference>
<organism evidence="10 11">
    <name type="scientific">Sphenostylis stenocarpa</name>
    <dbReference type="NCBI Taxonomy" id="92480"/>
    <lineage>
        <taxon>Eukaryota</taxon>
        <taxon>Viridiplantae</taxon>
        <taxon>Streptophyta</taxon>
        <taxon>Embryophyta</taxon>
        <taxon>Tracheophyta</taxon>
        <taxon>Spermatophyta</taxon>
        <taxon>Magnoliopsida</taxon>
        <taxon>eudicotyledons</taxon>
        <taxon>Gunneridae</taxon>
        <taxon>Pentapetalae</taxon>
        <taxon>rosids</taxon>
        <taxon>fabids</taxon>
        <taxon>Fabales</taxon>
        <taxon>Fabaceae</taxon>
        <taxon>Papilionoideae</taxon>
        <taxon>50 kb inversion clade</taxon>
        <taxon>NPAAA clade</taxon>
        <taxon>indigoferoid/millettioid clade</taxon>
        <taxon>Phaseoleae</taxon>
        <taxon>Sphenostylis</taxon>
    </lineage>
</organism>
<evidence type="ECO:0000256" key="3">
    <source>
        <dbReference type="ARBA" id="ARBA00022771"/>
    </source>
</evidence>
<evidence type="ECO:0000313" key="10">
    <source>
        <dbReference type="EMBL" id="CAJ1976585.1"/>
    </source>
</evidence>
<evidence type="ECO:0000256" key="5">
    <source>
        <dbReference type="ARBA" id="ARBA00023015"/>
    </source>
</evidence>
<dbReference type="Pfam" id="PF09733">
    <property type="entry name" value="VEFS-Box"/>
    <property type="match status" value="1"/>
</dbReference>
<dbReference type="Gramene" id="rna-AYBTSS11_LOCUS28723">
    <property type="protein sequence ID" value="CAJ1976585.1"/>
    <property type="gene ID" value="gene-AYBTSS11_LOCUS28723"/>
</dbReference>
<keyword evidence="5" id="KW-0805">Transcription regulation</keyword>
<feature type="region of interest" description="Disordered" evidence="7">
    <location>
        <begin position="138"/>
        <end position="160"/>
    </location>
</feature>
<proteinExistence type="inferred from homology"/>
<reference evidence="10" key="1">
    <citation type="submission" date="2023-10" db="EMBL/GenBank/DDBJ databases">
        <authorList>
            <person name="Domelevo Entfellner J.-B."/>
        </authorList>
    </citation>
    <scope>NUCLEOTIDE SEQUENCE</scope>
</reference>
<evidence type="ECO:0000256" key="2">
    <source>
        <dbReference type="ARBA" id="ARBA00022723"/>
    </source>
</evidence>
<dbReference type="GO" id="GO:0008270">
    <property type="term" value="F:zinc ion binding"/>
    <property type="evidence" value="ECO:0007669"/>
    <property type="project" value="UniProtKB-KW"/>
</dbReference>
<evidence type="ECO:0000256" key="6">
    <source>
        <dbReference type="ARBA" id="ARBA00023163"/>
    </source>
</evidence>
<dbReference type="PANTHER" id="PTHR22597">
    <property type="entry name" value="POLYCOMB GROUP PROTEIN"/>
    <property type="match status" value="1"/>
</dbReference>
<evidence type="ECO:0000313" key="11">
    <source>
        <dbReference type="Proteomes" id="UP001189624"/>
    </source>
</evidence>
<keyword evidence="2" id="KW-0479">Metal-binding</keyword>
<dbReference type="PANTHER" id="PTHR22597:SF22">
    <property type="entry name" value="POLYCOMB GROUP PROTEIN EMBRYONIC FLOWER 2-RELATED"/>
    <property type="match status" value="1"/>
</dbReference>
<evidence type="ECO:0000256" key="7">
    <source>
        <dbReference type="SAM" id="MobiDB-lite"/>
    </source>
</evidence>
<gene>
    <name evidence="10" type="ORF">AYBTSS11_LOCUS28723</name>
</gene>
<dbReference type="Pfam" id="PF24663">
    <property type="entry name" value="DUF7651"/>
    <property type="match status" value="1"/>
</dbReference>
<dbReference type="EMBL" id="OY731407">
    <property type="protein sequence ID" value="CAJ1976585.1"/>
    <property type="molecule type" value="Genomic_DNA"/>
</dbReference>
<name>A0AA86W1H0_9FABA</name>
<dbReference type="AlphaFoldDB" id="A0AA86W1H0"/>
<evidence type="ECO:0000259" key="9">
    <source>
        <dbReference type="Pfam" id="PF24663"/>
    </source>
</evidence>
<evidence type="ECO:0000256" key="4">
    <source>
        <dbReference type="ARBA" id="ARBA00022833"/>
    </source>
</evidence>
<evidence type="ECO:0000259" key="8">
    <source>
        <dbReference type="Pfam" id="PF09733"/>
    </source>
</evidence>
<protein>
    <submittedName>
        <fullName evidence="10">Uncharacterized protein</fullName>
    </submittedName>
</protein>
<dbReference type="Proteomes" id="UP001189624">
    <property type="component" value="Chromosome 10"/>
</dbReference>
<keyword evidence="11" id="KW-1185">Reference proteome</keyword>
<comment type="similarity">
    <text evidence="1">Belongs to the VEFS (VRN2-EMF2-FIS2-SU(Z)12) family.</text>
</comment>
<accession>A0AA86W1H0</accession>
<feature type="domain" description="DUF7651" evidence="9">
    <location>
        <begin position="57"/>
        <end position="98"/>
    </location>
</feature>